<reference evidence="1" key="1">
    <citation type="submission" date="2015-09" db="EMBL/GenBank/DDBJ databases">
        <title>Draft Genome Sequences of Two Novel Amoeba-resistant Intranuclear Bacteria, Candidatus Berkiella cookevillensis and Candidatus Berkiella aquae.</title>
        <authorList>
            <person name="Mehari Y.T."/>
            <person name="Arivett B.A."/>
            <person name="Farone A.L."/>
            <person name="Gunderson J.H."/>
            <person name="Farone M.B."/>
        </authorList>
    </citation>
    <scope>NUCLEOTIDE SEQUENCE [LARGE SCALE GENOMIC DNA]</scope>
    <source>
        <strain evidence="1">CC99</strain>
    </source>
</reference>
<name>A0A0Q9YLU3_9GAMM</name>
<dbReference type="AlphaFoldDB" id="A0A0Q9YLU3"/>
<comment type="caution">
    <text evidence="1">The sequence shown here is derived from an EMBL/GenBank/DDBJ whole genome shotgun (WGS) entry which is preliminary data.</text>
</comment>
<organism evidence="1">
    <name type="scientific">Candidatus Berkiella cookevillensis</name>
    <dbReference type="NCBI Taxonomy" id="437022"/>
    <lineage>
        <taxon>Bacteria</taxon>
        <taxon>Pseudomonadati</taxon>
        <taxon>Pseudomonadota</taxon>
        <taxon>Gammaproteobacteria</taxon>
        <taxon>Candidatus Berkiellales</taxon>
        <taxon>Candidatus Berkiellaceae</taxon>
        <taxon>Candidatus Berkiella</taxon>
    </lineage>
</organism>
<proteinExistence type="predicted"/>
<dbReference type="STRING" id="437022.CC99x_01692"/>
<accession>A0A0Q9YLU3</accession>
<dbReference type="EMBL" id="LKHV01000008">
    <property type="protein sequence ID" value="KRG18250.1"/>
    <property type="molecule type" value="Genomic_DNA"/>
</dbReference>
<protein>
    <submittedName>
        <fullName evidence="1">Uncharacterized protein</fullName>
    </submittedName>
</protein>
<evidence type="ECO:0000313" key="1">
    <source>
        <dbReference type="EMBL" id="KRG18250.1"/>
    </source>
</evidence>
<sequence>MSGSISIEKGNKDCDSGDIIFLEAQLKDADAQLDTLT</sequence>
<gene>
    <name evidence="1" type="ORF">CC99x_01692</name>
</gene>